<sequence length="64" mass="7656">MKSTDARKATWKTWIDSLEGDTRIIKLERDFLTAYKTELDTGSTMEHDQRALYIHQRFFAKIIY</sequence>
<organism evidence="1">
    <name type="scientific">marine sediment metagenome</name>
    <dbReference type="NCBI Taxonomy" id="412755"/>
    <lineage>
        <taxon>unclassified sequences</taxon>
        <taxon>metagenomes</taxon>
        <taxon>ecological metagenomes</taxon>
    </lineage>
</organism>
<dbReference type="EMBL" id="LAZR01017200">
    <property type="protein sequence ID" value="KKM01428.1"/>
    <property type="molecule type" value="Genomic_DNA"/>
</dbReference>
<evidence type="ECO:0000313" key="1">
    <source>
        <dbReference type="EMBL" id="KKM01428.1"/>
    </source>
</evidence>
<gene>
    <name evidence="1" type="ORF">LCGC14_1794540</name>
</gene>
<proteinExistence type="predicted"/>
<dbReference type="AlphaFoldDB" id="A0A0F9JR29"/>
<reference evidence="1" key="1">
    <citation type="journal article" date="2015" name="Nature">
        <title>Complex archaea that bridge the gap between prokaryotes and eukaryotes.</title>
        <authorList>
            <person name="Spang A."/>
            <person name="Saw J.H."/>
            <person name="Jorgensen S.L."/>
            <person name="Zaremba-Niedzwiedzka K."/>
            <person name="Martijn J."/>
            <person name="Lind A.E."/>
            <person name="van Eijk R."/>
            <person name="Schleper C."/>
            <person name="Guy L."/>
            <person name="Ettema T.J."/>
        </authorList>
    </citation>
    <scope>NUCLEOTIDE SEQUENCE</scope>
</reference>
<accession>A0A0F9JR29</accession>
<name>A0A0F9JR29_9ZZZZ</name>
<protein>
    <submittedName>
        <fullName evidence="1">Uncharacterized protein</fullName>
    </submittedName>
</protein>
<comment type="caution">
    <text evidence="1">The sequence shown here is derived from an EMBL/GenBank/DDBJ whole genome shotgun (WGS) entry which is preliminary data.</text>
</comment>